<evidence type="ECO:0000256" key="1">
    <source>
        <dbReference type="SAM" id="Phobius"/>
    </source>
</evidence>
<evidence type="ECO:0000313" key="2">
    <source>
        <dbReference type="EMBL" id="PLT30296.1"/>
    </source>
</evidence>
<sequence>MKVYAHVSWFYAYVFHVYNYLISSYAYVRYFMLIQWYVCLLSSLYAVLLRICGSPSGNHLFNGSDFINFSLPSWRNQIITLSLAVLVYQDSKKGRRDFPGSLRSELSPLLFLLKRSVEPEC</sequence>
<protein>
    <submittedName>
        <fullName evidence="2">Uncharacterized protein</fullName>
    </submittedName>
</protein>
<name>A0A2N5M7G5_9BACI</name>
<dbReference type="EMBL" id="PGUY01000024">
    <property type="protein sequence ID" value="PLT30296.1"/>
    <property type="molecule type" value="Genomic_DNA"/>
</dbReference>
<evidence type="ECO:0000313" key="3">
    <source>
        <dbReference type="Proteomes" id="UP000234748"/>
    </source>
</evidence>
<dbReference type="Proteomes" id="UP000234748">
    <property type="component" value="Unassembled WGS sequence"/>
</dbReference>
<keyword evidence="1" id="KW-0812">Transmembrane</keyword>
<feature type="transmembrane region" description="Helical" evidence="1">
    <location>
        <begin position="7"/>
        <end position="28"/>
    </location>
</feature>
<accession>A0A2N5M7G5</accession>
<reference evidence="2 3" key="1">
    <citation type="submission" date="2017-11" db="EMBL/GenBank/DDBJ databases">
        <title>Comparitive Functional Genomics of Dry Heat Resistant strains isolated from the Viking Spacecraft.</title>
        <authorList>
            <person name="Seuylemezian A."/>
            <person name="Cooper K."/>
            <person name="Vaishampayan P."/>
        </authorList>
    </citation>
    <scope>NUCLEOTIDE SEQUENCE [LARGE SCALE GENOMIC DNA]</scope>
    <source>
        <strain evidence="2 3">V1-29</strain>
    </source>
</reference>
<organism evidence="2 3">
    <name type="scientific">Peribacillus deserti</name>
    <dbReference type="NCBI Taxonomy" id="673318"/>
    <lineage>
        <taxon>Bacteria</taxon>
        <taxon>Bacillati</taxon>
        <taxon>Bacillota</taxon>
        <taxon>Bacilli</taxon>
        <taxon>Bacillales</taxon>
        <taxon>Bacillaceae</taxon>
        <taxon>Peribacillus</taxon>
    </lineage>
</organism>
<dbReference type="AlphaFoldDB" id="A0A2N5M7G5"/>
<feature type="transmembrane region" description="Helical" evidence="1">
    <location>
        <begin position="34"/>
        <end position="52"/>
    </location>
</feature>
<gene>
    <name evidence="2" type="ORF">CUU66_08425</name>
</gene>
<keyword evidence="3" id="KW-1185">Reference proteome</keyword>
<keyword evidence="1" id="KW-0472">Membrane</keyword>
<comment type="caution">
    <text evidence="2">The sequence shown here is derived from an EMBL/GenBank/DDBJ whole genome shotgun (WGS) entry which is preliminary data.</text>
</comment>
<keyword evidence="1" id="KW-1133">Transmembrane helix</keyword>
<proteinExistence type="predicted"/>